<feature type="region of interest" description="Disordered" evidence="1">
    <location>
        <begin position="65"/>
        <end position="89"/>
    </location>
</feature>
<proteinExistence type="predicted"/>
<reference evidence="2" key="1">
    <citation type="submission" date="2022-01" db="EMBL/GenBank/DDBJ databases">
        <title>Genome Sequence Resource for Two Populations of Ditylenchus destructor, the Migratory Endoparasitic Phytonematode.</title>
        <authorList>
            <person name="Zhang H."/>
            <person name="Lin R."/>
            <person name="Xie B."/>
        </authorList>
    </citation>
    <scope>NUCLEOTIDE SEQUENCE</scope>
    <source>
        <strain evidence="2">BazhouSP</strain>
    </source>
</reference>
<comment type="caution">
    <text evidence="2">The sequence shown here is derived from an EMBL/GenBank/DDBJ whole genome shotgun (WGS) entry which is preliminary data.</text>
</comment>
<keyword evidence="3" id="KW-1185">Reference proteome</keyword>
<feature type="compositionally biased region" description="Polar residues" evidence="1">
    <location>
        <begin position="121"/>
        <end position="131"/>
    </location>
</feature>
<name>A0AAD4RCL1_9BILA</name>
<accession>A0AAD4RCL1</accession>
<dbReference type="Proteomes" id="UP001201812">
    <property type="component" value="Unassembled WGS sequence"/>
</dbReference>
<feature type="region of interest" description="Disordered" evidence="1">
    <location>
        <begin position="117"/>
        <end position="141"/>
    </location>
</feature>
<evidence type="ECO:0000313" key="2">
    <source>
        <dbReference type="EMBL" id="KAI1726198.1"/>
    </source>
</evidence>
<organism evidence="2 3">
    <name type="scientific">Ditylenchus destructor</name>
    <dbReference type="NCBI Taxonomy" id="166010"/>
    <lineage>
        <taxon>Eukaryota</taxon>
        <taxon>Metazoa</taxon>
        <taxon>Ecdysozoa</taxon>
        <taxon>Nematoda</taxon>
        <taxon>Chromadorea</taxon>
        <taxon>Rhabditida</taxon>
        <taxon>Tylenchina</taxon>
        <taxon>Tylenchomorpha</taxon>
        <taxon>Sphaerularioidea</taxon>
        <taxon>Anguinidae</taxon>
        <taxon>Anguininae</taxon>
        <taxon>Ditylenchus</taxon>
    </lineage>
</organism>
<gene>
    <name evidence="2" type="ORF">DdX_02900</name>
</gene>
<dbReference type="AlphaFoldDB" id="A0AAD4RCL1"/>
<sequence>MFACFRDVYRSVRKGMGFKGKTYRDVKTSHAEVRQNEEQPIAQSMESVVAASVDHSDYKGITSAAADNTEGQESVPEPNPSTEPANTNFEDHRTSYQADSEDGGAPAVSVVIDEDDGPSASIVSEQNSTATESEEPLPNIPYQDHNYDVGRPAMRTNTSLAYFGDNNEPFPYELLQASLDFLERPHLFQLSTANDRIDSMVDYEFKTGHPYLILEKAELCYGFFPHEWGIKRKDKEFEYDSIPDMAVELQNSTFLRFKSARFFFQEHEINPLSIMKPISHTWTGGEIYVSAQGPILSPEEFARTIATCNVLKMDSINALPILREVLKADGCEQISVDLLSKTPSEREVPLELITDFLLKPARNSFAIKSGRRSLWIGSHGLPPRQLCERFVETVKERFIAADTAFPSFNFTWKYCVGEGWLYNGFYARNKQTNQTLCLTVNRWSFKFSVIL</sequence>
<protein>
    <submittedName>
        <fullName evidence="2">Uncharacterized protein</fullName>
    </submittedName>
</protein>
<dbReference type="EMBL" id="JAKKPZ010000002">
    <property type="protein sequence ID" value="KAI1726198.1"/>
    <property type="molecule type" value="Genomic_DNA"/>
</dbReference>
<evidence type="ECO:0000256" key="1">
    <source>
        <dbReference type="SAM" id="MobiDB-lite"/>
    </source>
</evidence>
<evidence type="ECO:0000313" key="3">
    <source>
        <dbReference type="Proteomes" id="UP001201812"/>
    </source>
</evidence>